<comment type="catalytic activity">
    <reaction evidence="17">
        <text>(6S)-5,6,7,8-tetrahydrofolyl-(gamma-L-Glu)(n) + L-glutamate + ATP = (6S)-5,6,7,8-tetrahydrofolyl-(gamma-L-Glu)(n+1) + ADP + phosphate + H(+)</text>
        <dbReference type="Rhea" id="RHEA:10580"/>
        <dbReference type="Rhea" id="RHEA-COMP:14738"/>
        <dbReference type="Rhea" id="RHEA-COMP:14740"/>
        <dbReference type="ChEBI" id="CHEBI:15378"/>
        <dbReference type="ChEBI" id="CHEBI:29985"/>
        <dbReference type="ChEBI" id="CHEBI:30616"/>
        <dbReference type="ChEBI" id="CHEBI:43474"/>
        <dbReference type="ChEBI" id="CHEBI:141005"/>
        <dbReference type="ChEBI" id="CHEBI:456216"/>
        <dbReference type="EC" id="6.3.2.17"/>
    </reaction>
</comment>
<dbReference type="NCBIfam" id="TIGR01499">
    <property type="entry name" value="folC"/>
    <property type="match status" value="1"/>
</dbReference>
<evidence type="ECO:0000256" key="5">
    <source>
        <dbReference type="ARBA" id="ARBA00013023"/>
    </source>
</evidence>
<dbReference type="RefSeq" id="WP_212217009.1">
    <property type="nucleotide sequence ID" value="NZ_JAGUCO010000015.1"/>
</dbReference>
<dbReference type="EC" id="6.3.2.17" evidence="6"/>
<reference evidence="24 25" key="1">
    <citation type="journal article" date="2015" name="Int. J. Syst. Evol. Microbiol.">
        <title>Carboxylicivirga linearis sp. nov., isolated from a sea cucumber culture pond.</title>
        <authorList>
            <person name="Wang F.Q."/>
            <person name="Zhou Y.X."/>
            <person name="Lin X.Z."/>
            <person name="Chen G.J."/>
            <person name="Du Z.J."/>
        </authorList>
    </citation>
    <scope>NUCLEOTIDE SEQUENCE [LARGE SCALE GENOMIC DNA]</scope>
    <source>
        <strain evidence="24 25">FB218</strain>
    </source>
</reference>
<evidence type="ECO:0000256" key="19">
    <source>
        <dbReference type="ARBA" id="ARBA00049035"/>
    </source>
</evidence>
<feature type="domain" description="Mur ligase central" evidence="23">
    <location>
        <begin position="52"/>
        <end position="274"/>
    </location>
</feature>
<name>A0ABS5JY11_9BACT</name>
<feature type="domain" description="Mur ligase C-terminal" evidence="22">
    <location>
        <begin position="305"/>
        <end position="422"/>
    </location>
</feature>
<dbReference type="InterPro" id="IPR001645">
    <property type="entry name" value="Folylpolyglutamate_synth"/>
</dbReference>
<evidence type="ECO:0000256" key="21">
    <source>
        <dbReference type="PIRNR" id="PIRNR001563"/>
    </source>
</evidence>
<dbReference type="Proteomes" id="UP000708576">
    <property type="component" value="Unassembled WGS sequence"/>
</dbReference>
<comment type="pathway">
    <text evidence="3">Cofactor biosynthesis; tetrahydrofolylpolyglutamate biosynthesis.</text>
</comment>
<organism evidence="24 25">
    <name type="scientific">Carboxylicivirga linearis</name>
    <dbReference type="NCBI Taxonomy" id="1628157"/>
    <lineage>
        <taxon>Bacteria</taxon>
        <taxon>Pseudomonadati</taxon>
        <taxon>Bacteroidota</taxon>
        <taxon>Bacteroidia</taxon>
        <taxon>Marinilabiliales</taxon>
        <taxon>Marinilabiliaceae</taxon>
        <taxon>Carboxylicivirga</taxon>
    </lineage>
</organism>
<evidence type="ECO:0000259" key="22">
    <source>
        <dbReference type="Pfam" id="PF02875"/>
    </source>
</evidence>
<dbReference type="InterPro" id="IPR036615">
    <property type="entry name" value="Mur_ligase_C_dom_sf"/>
</dbReference>
<dbReference type="Gene3D" id="3.90.190.20">
    <property type="entry name" value="Mur ligase, C-terminal domain"/>
    <property type="match status" value="1"/>
</dbReference>
<evidence type="ECO:0000256" key="7">
    <source>
        <dbReference type="ARBA" id="ARBA00019357"/>
    </source>
</evidence>
<keyword evidence="12" id="KW-0460">Magnesium</keyword>
<evidence type="ECO:0000256" key="15">
    <source>
        <dbReference type="ARBA" id="ARBA00030592"/>
    </source>
</evidence>
<dbReference type="Gene3D" id="3.40.1190.10">
    <property type="entry name" value="Mur-like, catalytic domain"/>
    <property type="match status" value="1"/>
</dbReference>
<dbReference type="PANTHER" id="PTHR11136:SF0">
    <property type="entry name" value="DIHYDROFOLATE SYNTHETASE-RELATED"/>
    <property type="match status" value="1"/>
</dbReference>
<comment type="similarity">
    <text evidence="4 21">Belongs to the folylpolyglutamate synthase family.</text>
</comment>
<dbReference type="Pfam" id="PF02875">
    <property type="entry name" value="Mur_ligase_C"/>
    <property type="match status" value="1"/>
</dbReference>
<dbReference type="PANTHER" id="PTHR11136">
    <property type="entry name" value="FOLYLPOLYGLUTAMATE SYNTHASE-RELATED"/>
    <property type="match status" value="1"/>
</dbReference>
<dbReference type="InterPro" id="IPR036565">
    <property type="entry name" value="Mur-like_cat_sf"/>
</dbReference>
<evidence type="ECO:0000256" key="11">
    <source>
        <dbReference type="ARBA" id="ARBA00022840"/>
    </source>
</evidence>
<dbReference type="InterPro" id="IPR013221">
    <property type="entry name" value="Mur_ligase_cen"/>
</dbReference>
<evidence type="ECO:0000313" key="24">
    <source>
        <dbReference type="EMBL" id="MBS2099765.1"/>
    </source>
</evidence>
<sequence length="434" mass="48498">MKSYQETLNYLFSQLPMYQRVGQAAYKADLHTTLELDKYFNHPHKNYKTIHVAGTNGKGSVSHCLASVLQQAGYKTGLYTSPHLVDFRERIKVNGEMISEQAVIDFVENHQDIINTLEPSFFEMTVAMAFEYFKNEKVDIAIIEVGMGGRLDSTNIISPELSVITNIGLDHTTFLGDTLPKVAAEKGGIIKENIPVIIGQTQEETSPIFIELAKSKSTPITFADQKLEAPYSTFSIDEKQIFQISENGQIKYPNLKLDLLGNYQRKNIVTALCTIESLQQKGFPISIDDIYKGLQNVVSNTGLLGRWQTIGYNPRIVCDTGHNAEGIKLIVEQIKNTAYKTLHFIIGMVDDKDHAKVLSQLPKDAIYYFTKAAIPRSIASEKLQIMAKDHQLEGDCYPTPHEALEKAKKIADANDLIFIGGSTFIVADTLENIQ</sequence>
<dbReference type="PROSITE" id="PS01012">
    <property type="entry name" value="FOLYLPOLYGLU_SYNT_2"/>
    <property type="match status" value="1"/>
</dbReference>
<evidence type="ECO:0000256" key="16">
    <source>
        <dbReference type="ARBA" id="ARBA00032510"/>
    </source>
</evidence>
<evidence type="ECO:0000256" key="6">
    <source>
        <dbReference type="ARBA" id="ARBA00013025"/>
    </source>
</evidence>
<dbReference type="Pfam" id="PF08245">
    <property type="entry name" value="Mur_ligase_M"/>
    <property type="match status" value="1"/>
</dbReference>
<gene>
    <name evidence="24" type="ORF">KEM10_15860</name>
</gene>
<evidence type="ECO:0000256" key="14">
    <source>
        <dbReference type="ARBA" id="ARBA00030048"/>
    </source>
</evidence>
<comment type="catalytic activity">
    <reaction evidence="20">
        <text>7,8-dihydropteroate + L-glutamate + ATP = 7,8-dihydrofolate + ADP + phosphate + H(+)</text>
        <dbReference type="Rhea" id="RHEA:23584"/>
        <dbReference type="ChEBI" id="CHEBI:15378"/>
        <dbReference type="ChEBI" id="CHEBI:17839"/>
        <dbReference type="ChEBI" id="CHEBI:29985"/>
        <dbReference type="ChEBI" id="CHEBI:30616"/>
        <dbReference type="ChEBI" id="CHEBI:43474"/>
        <dbReference type="ChEBI" id="CHEBI:57451"/>
        <dbReference type="ChEBI" id="CHEBI:456216"/>
        <dbReference type="EC" id="6.3.2.12"/>
    </reaction>
</comment>
<evidence type="ECO:0000313" key="25">
    <source>
        <dbReference type="Proteomes" id="UP000708576"/>
    </source>
</evidence>
<dbReference type="EMBL" id="JAGUCO010000015">
    <property type="protein sequence ID" value="MBS2099765.1"/>
    <property type="molecule type" value="Genomic_DNA"/>
</dbReference>
<evidence type="ECO:0000256" key="4">
    <source>
        <dbReference type="ARBA" id="ARBA00008276"/>
    </source>
</evidence>
<keyword evidence="8 21" id="KW-0436">Ligase</keyword>
<evidence type="ECO:0000256" key="10">
    <source>
        <dbReference type="ARBA" id="ARBA00022741"/>
    </source>
</evidence>
<dbReference type="SUPFAM" id="SSF53623">
    <property type="entry name" value="MurD-like peptide ligases, catalytic domain"/>
    <property type="match status" value="1"/>
</dbReference>
<evidence type="ECO:0000256" key="17">
    <source>
        <dbReference type="ARBA" id="ARBA00047493"/>
    </source>
</evidence>
<dbReference type="SUPFAM" id="SSF53244">
    <property type="entry name" value="MurD-like peptide ligases, peptide-binding domain"/>
    <property type="match status" value="1"/>
</dbReference>
<evidence type="ECO:0000256" key="13">
    <source>
        <dbReference type="ARBA" id="ARBA00022909"/>
    </source>
</evidence>
<evidence type="ECO:0000256" key="3">
    <source>
        <dbReference type="ARBA" id="ARBA00005150"/>
    </source>
</evidence>
<protein>
    <recommendedName>
        <fullName evidence="7">Dihydrofolate synthase/folylpolyglutamate synthase</fullName>
        <ecNumber evidence="5">6.3.2.12</ecNumber>
        <ecNumber evidence="6">6.3.2.17</ecNumber>
    </recommendedName>
    <alternativeName>
        <fullName evidence="16">Folylpoly-gamma-glutamate synthetase-dihydrofolate synthetase</fullName>
    </alternativeName>
    <alternativeName>
        <fullName evidence="14">Folylpolyglutamate synthetase</fullName>
    </alternativeName>
    <alternativeName>
        <fullName evidence="15">Tetrahydrofolylpolyglutamate synthase</fullName>
    </alternativeName>
</protein>
<evidence type="ECO:0000256" key="9">
    <source>
        <dbReference type="ARBA" id="ARBA00022723"/>
    </source>
</evidence>
<dbReference type="InterPro" id="IPR018109">
    <property type="entry name" value="Folylpolyglutamate_synth_CS"/>
</dbReference>
<evidence type="ECO:0000256" key="8">
    <source>
        <dbReference type="ARBA" id="ARBA00022598"/>
    </source>
</evidence>
<evidence type="ECO:0000256" key="1">
    <source>
        <dbReference type="ARBA" id="ARBA00002714"/>
    </source>
</evidence>
<dbReference type="InterPro" id="IPR004101">
    <property type="entry name" value="Mur_ligase_C"/>
</dbReference>
<dbReference type="PIRSF" id="PIRSF001563">
    <property type="entry name" value="Folylpolyglu_synth"/>
    <property type="match status" value="1"/>
</dbReference>
<evidence type="ECO:0000259" key="23">
    <source>
        <dbReference type="Pfam" id="PF08245"/>
    </source>
</evidence>
<keyword evidence="11 21" id="KW-0067">ATP-binding</keyword>
<comment type="catalytic activity">
    <reaction evidence="18">
        <text>10-formyltetrahydrofolyl-(gamma-L-Glu)(n) + L-glutamate + ATP = 10-formyltetrahydrofolyl-(gamma-L-Glu)(n+1) + ADP + phosphate + H(+)</text>
        <dbReference type="Rhea" id="RHEA:51904"/>
        <dbReference type="Rhea" id="RHEA-COMP:13088"/>
        <dbReference type="Rhea" id="RHEA-COMP:14300"/>
        <dbReference type="ChEBI" id="CHEBI:15378"/>
        <dbReference type="ChEBI" id="CHEBI:29985"/>
        <dbReference type="ChEBI" id="CHEBI:30616"/>
        <dbReference type="ChEBI" id="CHEBI:43474"/>
        <dbReference type="ChEBI" id="CHEBI:134413"/>
        <dbReference type="ChEBI" id="CHEBI:456216"/>
        <dbReference type="EC" id="6.3.2.17"/>
    </reaction>
</comment>
<proteinExistence type="inferred from homology"/>
<keyword evidence="9" id="KW-0479">Metal-binding</keyword>
<evidence type="ECO:0000256" key="12">
    <source>
        <dbReference type="ARBA" id="ARBA00022842"/>
    </source>
</evidence>
<comment type="catalytic activity">
    <reaction evidence="19">
        <text>(6R)-5,10-methylenetetrahydrofolyl-(gamma-L-Glu)(n) + L-glutamate + ATP = (6R)-5,10-methylenetetrahydrofolyl-(gamma-L-Glu)(n+1) + ADP + phosphate + H(+)</text>
        <dbReference type="Rhea" id="RHEA:51912"/>
        <dbReference type="Rhea" id="RHEA-COMP:13257"/>
        <dbReference type="Rhea" id="RHEA-COMP:13258"/>
        <dbReference type="ChEBI" id="CHEBI:15378"/>
        <dbReference type="ChEBI" id="CHEBI:29985"/>
        <dbReference type="ChEBI" id="CHEBI:30616"/>
        <dbReference type="ChEBI" id="CHEBI:43474"/>
        <dbReference type="ChEBI" id="CHEBI:136572"/>
        <dbReference type="ChEBI" id="CHEBI:456216"/>
        <dbReference type="EC" id="6.3.2.17"/>
    </reaction>
</comment>
<evidence type="ECO:0000256" key="2">
    <source>
        <dbReference type="ARBA" id="ARBA00004799"/>
    </source>
</evidence>
<dbReference type="EC" id="6.3.2.12" evidence="5"/>
<evidence type="ECO:0000256" key="20">
    <source>
        <dbReference type="ARBA" id="ARBA00049161"/>
    </source>
</evidence>
<dbReference type="PROSITE" id="PS01011">
    <property type="entry name" value="FOLYLPOLYGLU_SYNT_1"/>
    <property type="match status" value="1"/>
</dbReference>
<comment type="function">
    <text evidence="1">Functions in two distinct reactions of the de novo folate biosynthetic pathway. Catalyzes the addition of a glutamate residue to dihydropteroate (7,8-dihydropteroate or H2Pte) to form dihydrofolate (7,8-dihydrofolate monoglutamate or H2Pte-Glu). Also catalyzes successive additions of L-glutamate to tetrahydrofolate or 10-formyltetrahydrofolate or 5,10-methylenetetrahydrofolate, leading to folylpolyglutamate derivatives.</text>
</comment>
<evidence type="ECO:0000256" key="18">
    <source>
        <dbReference type="ARBA" id="ARBA00047808"/>
    </source>
</evidence>
<keyword evidence="10 21" id="KW-0547">Nucleotide-binding</keyword>
<keyword evidence="25" id="KW-1185">Reference proteome</keyword>
<keyword evidence="13" id="KW-0289">Folate biosynthesis</keyword>
<accession>A0ABS5JY11</accession>
<comment type="caution">
    <text evidence="24">The sequence shown here is derived from an EMBL/GenBank/DDBJ whole genome shotgun (WGS) entry which is preliminary data.</text>
</comment>
<comment type="pathway">
    <text evidence="2">Cofactor biosynthesis; tetrahydrofolate biosynthesis; 7,8-dihydrofolate from 2-amino-4-hydroxy-6-hydroxymethyl-7,8-dihydropteridine diphosphate and 4-aminobenzoate: step 2/2.</text>
</comment>